<dbReference type="AlphaFoldDB" id="A0A644XWU4"/>
<protein>
    <submittedName>
        <fullName evidence="1">Uncharacterized protein</fullName>
    </submittedName>
</protein>
<name>A0A644XWU4_9ZZZZ</name>
<comment type="caution">
    <text evidence="1">The sequence shown here is derived from an EMBL/GenBank/DDBJ whole genome shotgun (WGS) entry which is preliminary data.</text>
</comment>
<proteinExistence type="predicted"/>
<accession>A0A644XWU4</accession>
<sequence length="93" mass="10214">MSGDIPHKGNQNRHAFYRGLPNADLSREFNPVLANIGNIPDKMAVLAVPIGGIQYLRNKFCRDKVIKMKAQDLISGISIQAGGNIITVRDRAI</sequence>
<organism evidence="1">
    <name type="scientific">bioreactor metagenome</name>
    <dbReference type="NCBI Taxonomy" id="1076179"/>
    <lineage>
        <taxon>unclassified sequences</taxon>
        <taxon>metagenomes</taxon>
        <taxon>ecological metagenomes</taxon>
    </lineage>
</organism>
<reference evidence="1" key="1">
    <citation type="submission" date="2019-08" db="EMBL/GenBank/DDBJ databases">
        <authorList>
            <person name="Kucharzyk K."/>
            <person name="Murdoch R.W."/>
            <person name="Higgins S."/>
            <person name="Loffler F."/>
        </authorList>
    </citation>
    <scope>NUCLEOTIDE SEQUENCE</scope>
</reference>
<gene>
    <name evidence="1" type="ORF">SDC9_66570</name>
</gene>
<dbReference type="EMBL" id="VSSQ01003321">
    <property type="protein sequence ID" value="MPM20141.1"/>
    <property type="molecule type" value="Genomic_DNA"/>
</dbReference>
<evidence type="ECO:0000313" key="1">
    <source>
        <dbReference type="EMBL" id="MPM20141.1"/>
    </source>
</evidence>